<dbReference type="PANTHER" id="PTHR11274">
    <property type="entry name" value="RAD25/XP-B DNA REPAIR HELICASE"/>
    <property type="match status" value="1"/>
</dbReference>
<dbReference type="PANTHER" id="PTHR11274:SF0">
    <property type="entry name" value="GENERAL TRANSCRIPTION AND DNA REPAIR FACTOR IIH HELICASE SUBUNIT XPB"/>
    <property type="match status" value="1"/>
</dbReference>
<dbReference type="GO" id="GO:0004386">
    <property type="term" value="F:helicase activity"/>
    <property type="evidence" value="ECO:0007669"/>
    <property type="project" value="UniProtKB-KW"/>
</dbReference>
<dbReference type="KEGG" id="dbc:MFMK1_001354"/>
<dbReference type="GO" id="GO:0005524">
    <property type="term" value="F:ATP binding"/>
    <property type="evidence" value="ECO:0007669"/>
    <property type="project" value="UniProtKB-KW"/>
</dbReference>
<organism evidence="8 9">
    <name type="scientific">Metallumcola ferriviriculae</name>
    <dbReference type="NCBI Taxonomy" id="3039180"/>
    <lineage>
        <taxon>Bacteria</taxon>
        <taxon>Bacillati</taxon>
        <taxon>Bacillota</taxon>
        <taxon>Clostridia</taxon>
        <taxon>Neomoorellales</taxon>
        <taxon>Desulfitibacteraceae</taxon>
        <taxon>Metallumcola</taxon>
    </lineage>
</organism>
<dbReference type="CDD" id="cd18785">
    <property type="entry name" value="SF2_C"/>
    <property type="match status" value="1"/>
</dbReference>
<dbReference type="Pfam" id="PF04851">
    <property type="entry name" value="ResIII"/>
    <property type="match status" value="1"/>
</dbReference>
<dbReference type="GO" id="GO:0003677">
    <property type="term" value="F:DNA binding"/>
    <property type="evidence" value="ECO:0007669"/>
    <property type="project" value="InterPro"/>
</dbReference>
<protein>
    <submittedName>
        <fullName evidence="8">DEAD/DEAH box helicase</fullName>
    </submittedName>
</protein>
<accession>A0AAU0UNY2</accession>
<evidence type="ECO:0000256" key="5">
    <source>
        <dbReference type="SAM" id="MobiDB-lite"/>
    </source>
</evidence>
<evidence type="ECO:0000256" key="2">
    <source>
        <dbReference type="ARBA" id="ARBA00022801"/>
    </source>
</evidence>
<evidence type="ECO:0000256" key="1">
    <source>
        <dbReference type="ARBA" id="ARBA00022741"/>
    </source>
</evidence>
<keyword evidence="2" id="KW-0378">Hydrolase</keyword>
<dbReference type="CDD" id="cd17926">
    <property type="entry name" value="DEXHc_RE"/>
    <property type="match status" value="1"/>
</dbReference>
<evidence type="ECO:0000313" key="9">
    <source>
        <dbReference type="Proteomes" id="UP001329915"/>
    </source>
</evidence>
<dbReference type="GO" id="GO:0016787">
    <property type="term" value="F:hydrolase activity"/>
    <property type="evidence" value="ECO:0007669"/>
    <property type="project" value="UniProtKB-KW"/>
</dbReference>
<keyword evidence="9" id="KW-1185">Reference proteome</keyword>
<keyword evidence="3 8" id="KW-0347">Helicase</keyword>
<dbReference type="Pfam" id="PF00271">
    <property type="entry name" value="Helicase_C"/>
    <property type="match status" value="1"/>
</dbReference>
<name>A0AAU0UNY2_9FIRM</name>
<feature type="region of interest" description="Disordered" evidence="5">
    <location>
        <begin position="30"/>
        <end position="54"/>
    </location>
</feature>
<evidence type="ECO:0000313" key="8">
    <source>
        <dbReference type="EMBL" id="WRO21544.1"/>
    </source>
</evidence>
<gene>
    <name evidence="8" type="ORF">MFMK1_001354</name>
</gene>
<proteinExistence type="predicted"/>
<dbReference type="EMBL" id="CP121694">
    <property type="protein sequence ID" value="WRO21544.1"/>
    <property type="molecule type" value="Genomic_DNA"/>
</dbReference>
<dbReference type="InterPro" id="IPR050615">
    <property type="entry name" value="ATP-dep_DNA_Helicase"/>
</dbReference>
<keyword evidence="1" id="KW-0547">Nucleotide-binding</keyword>
<dbReference type="InterPro" id="IPR054347">
    <property type="entry name" value="TOTE_primase"/>
</dbReference>
<dbReference type="InterPro" id="IPR006935">
    <property type="entry name" value="Helicase/UvrB_N"/>
</dbReference>
<sequence length="813" mass="92183">MTNHGDLDSKLKTALAQCERLQHENGHLKKLLGDKREEAGRAVSGSKVTKQSSNADKNRLFRSYFRGRDDVFSLRWENDNGKSGYAPVCINEWKPICAKPGGKCSSCLFRKFKPLSDKEIQKHLAGKQTIGIYPLLPNDTCWFLVADFDKATWQEDAGAFLETCDQMAIPTGLERSRSGTGAHVWIFFENPVKASLARKLGSIVVDHTMEKRYEVGLDSYDRLFPSQDTMPGGGLGNLIALPFQFKSALKGNSLFIDRNFEVYPDQWSYISSIRKMKPQEVEAGVADAQRKGIVGPGNDSDKLDNDDVDHILLREQPQRKRCSKPQSEQLPERVKIISGNLLYVKKSGLPSSILNKLNWLAAFHNPEFYKAQKMRLSTFGKPRIISCSDGFPNYIGLPRGCLDETLNLFKVHNIITELFDRRFQGECIKVEFKGELRPLQEQAAKTLLSHDNGVLCAATGFGKTVVGSYMIANRKINTLVLVHRRQLMEQWREQLAAFLDVPVESIGKIGGGTTKPTGFIDIGMFQSLNKKGKINSLVSNYGQVIVDECHHIPAFSFEQVMKKVKAKYVMGLTATPIRKDGHHPIIFMQCGPVRFRVKDKDLLLDRPFEHIVVPRLTNFKIPGYIHDPKFHDIAQQIIIDNDRNDMIINDLIHEVEAGHSPLLLTERVAHLEHFVAKLKGFVKNIIVLHGRMSTKEKQEAEKQLKTIRDDEERVIIATGRYIGEGFDDARLDTLFLTMPIRWKGTIQQYAGRVHRKHYNKKVVKIYDYIDTSVPLLDKMYKSRLKGYKYLGYSIQSQTIEGNGQLSLDDYLGP</sequence>
<evidence type="ECO:0000259" key="7">
    <source>
        <dbReference type="PROSITE" id="PS51194"/>
    </source>
</evidence>
<dbReference type="InterPro" id="IPR001650">
    <property type="entry name" value="Helicase_C-like"/>
</dbReference>
<feature type="compositionally biased region" description="Basic and acidic residues" evidence="5">
    <location>
        <begin position="30"/>
        <end position="40"/>
    </location>
</feature>
<evidence type="ECO:0000256" key="4">
    <source>
        <dbReference type="ARBA" id="ARBA00022840"/>
    </source>
</evidence>
<dbReference type="Proteomes" id="UP001329915">
    <property type="component" value="Chromosome"/>
</dbReference>
<evidence type="ECO:0000259" key="6">
    <source>
        <dbReference type="PROSITE" id="PS51192"/>
    </source>
</evidence>
<dbReference type="InterPro" id="IPR014001">
    <property type="entry name" value="Helicase_ATP-bd"/>
</dbReference>
<dbReference type="PROSITE" id="PS51194">
    <property type="entry name" value="HELICASE_CTER"/>
    <property type="match status" value="1"/>
</dbReference>
<dbReference type="Pfam" id="PF22548">
    <property type="entry name" value="AEP-TOTE"/>
    <property type="match status" value="1"/>
</dbReference>
<dbReference type="Gene3D" id="3.40.50.300">
    <property type="entry name" value="P-loop containing nucleotide triphosphate hydrolases"/>
    <property type="match status" value="2"/>
</dbReference>
<dbReference type="SUPFAM" id="SSF52540">
    <property type="entry name" value="P-loop containing nucleoside triphosphate hydrolases"/>
    <property type="match status" value="2"/>
</dbReference>
<keyword evidence="4" id="KW-0067">ATP-binding</keyword>
<evidence type="ECO:0000256" key="3">
    <source>
        <dbReference type="ARBA" id="ARBA00022806"/>
    </source>
</evidence>
<dbReference type="RefSeq" id="WP_366924383.1">
    <property type="nucleotide sequence ID" value="NZ_CP121694.1"/>
</dbReference>
<dbReference type="AlphaFoldDB" id="A0AAU0UNY2"/>
<dbReference type="InterPro" id="IPR027417">
    <property type="entry name" value="P-loop_NTPase"/>
</dbReference>
<feature type="domain" description="Helicase ATP-binding" evidence="6">
    <location>
        <begin position="444"/>
        <end position="594"/>
    </location>
</feature>
<dbReference type="PROSITE" id="PS51192">
    <property type="entry name" value="HELICASE_ATP_BIND_1"/>
    <property type="match status" value="1"/>
</dbReference>
<feature type="domain" description="Helicase C-terminal" evidence="7">
    <location>
        <begin position="647"/>
        <end position="800"/>
    </location>
</feature>
<reference evidence="8 9" key="1">
    <citation type="submission" date="2023-04" db="EMBL/GenBank/DDBJ databases">
        <authorList>
            <person name="Hsu D."/>
        </authorList>
    </citation>
    <scope>NUCLEOTIDE SEQUENCE [LARGE SCALE GENOMIC DNA]</scope>
    <source>
        <strain evidence="8 9">MK1</strain>
    </source>
</reference>
<dbReference type="SMART" id="SM00487">
    <property type="entry name" value="DEXDc"/>
    <property type="match status" value="1"/>
</dbReference>